<evidence type="ECO:0000313" key="6">
    <source>
        <dbReference type="Proteomes" id="UP001221757"/>
    </source>
</evidence>
<gene>
    <name evidence="5" type="ORF">B0H17DRAFT_1268899</name>
</gene>
<evidence type="ECO:0000313" key="5">
    <source>
        <dbReference type="EMBL" id="KAJ7652976.1"/>
    </source>
</evidence>
<dbReference type="AlphaFoldDB" id="A0AAD7CM85"/>
<keyword evidence="2 3" id="KW-0378">Hydrolase</keyword>
<dbReference type="EMBL" id="JARKIE010000340">
    <property type="protein sequence ID" value="KAJ7652976.1"/>
    <property type="molecule type" value="Genomic_DNA"/>
</dbReference>
<sequence length="163" mass="17554">GGTPVHDEGLLNAGLLVQKAVLVWVQRYIKKFGGDPTRVTIWGQSAGAGSTMFHLIGDAGVNTNLFHQAMGNSPSLSFLPHYSDAYVGDLFTQFASHAGICRRHGMLARRVDEPLALAGSKTPANRTWSVFPFNPIADGSFIVARPVEAFRKGSFARVPVLFG</sequence>
<name>A0AAD7CM85_MYCRO</name>
<dbReference type="EC" id="3.1.1.-" evidence="3"/>
<proteinExistence type="inferred from homology"/>
<accession>A0AAD7CM85</accession>
<dbReference type="InterPro" id="IPR050309">
    <property type="entry name" value="Type-B_Carboxylest/Lipase"/>
</dbReference>
<evidence type="ECO:0000256" key="1">
    <source>
        <dbReference type="ARBA" id="ARBA00005964"/>
    </source>
</evidence>
<reference evidence="5" key="1">
    <citation type="submission" date="2023-03" db="EMBL/GenBank/DDBJ databases">
        <title>Massive genome expansion in bonnet fungi (Mycena s.s.) driven by repeated elements and novel gene families across ecological guilds.</title>
        <authorList>
            <consortium name="Lawrence Berkeley National Laboratory"/>
            <person name="Harder C.B."/>
            <person name="Miyauchi S."/>
            <person name="Viragh M."/>
            <person name="Kuo A."/>
            <person name="Thoen E."/>
            <person name="Andreopoulos B."/>
            <person name="Lu D."/>
            <person name="Skrede I."/>
            <person name="Drula E."/>
            <person name="Henrissat B."/>
            <person name="Morin E."/>
            <person name="Kohler A."/>
            <person name="Barry K."/>
            <person name="LaButti K."/>
            <person name="Morin E."/>
            <person name="Salamov A."/>
            <person name="Lipzen A."/>
            <person name="Mereny Z."/>
            <person name="Hegedus B."/>
            <person name="Baldrian P."/>
            <person name="Stursova M."/>
            <person name="Weitz H."/>
            <person name="Taylor A."/>
            <person name="Grigoriev I.V."/>
            <person name="Nagy L.G."/>
            <person name="Martin F."/>
            <person name="Kauserud H."/>
        </authorList>
    </citation>
    <scope>NUCLEOTIDE SEQUENCE</scope>
    <source>
        <strain evidence="5">CBHHK067</strain>
    </source>
</reference>
<comment type="similarity">
    <text evidence="1 3">Belongs to the type-B carboxylesterase/lipase family.</text>
</comment>
<evidence type="ECO:0000256" key="3">
    <source>
        <dbReference type="RuleBase" id="RU361235"/>
    </source>
</evidence>
<dbReference type="Pfam" id="PF00135">
    <property type="entry name" value="COesterase"/>
    <property type="match status" value="1"/>
</dbReference>
<dbReference type="GO" id="GO:0016787">
    <property type="term" value="F:hydrolase activity"/>
    <property type="evidence" value="ECO:0007669"/>
    <property type="project" value="UniProtKB-KW"/>
</dbReference>
<dbReference type="PANTHER" id="PTHR11559">
    <property type="entry name" value="CARBOXYLESTERASE"/>
    <property type="match status" value="1"/>
</dbReference>
<dbReference type="Gene3D" id="3.40.50.1820">
    <property type="entry name" value="alpha/beta hydrolase"/>
    <property type="match status" value="1"/>
</dbReference>
<comment type="caution">
    <text evidence="5">The sequence shown here is derived from an EMBL/GenBank/DDBJ whole genome shotgun (WGS) entry which is preliminary data.</text>
</comment>
<evidence type="ECO:0000256" key="2">
    <source>
        <dbReference type="ARBA" id="ARBA00022801"/>
    </source>
</evidence>
<evidence type="ECO:0000259" key="4">
    <source>
        <dbReference type="Pfam" id="PF00135"/>
    </source>
</evidence>
<keyword evidence="6" id="KW-1185">Reference proteome</keyword>
<feature type="non-terminal residue" evidence="5">
    <location>
        <position position="1"/>
    </location>
</feature>
<organism evidence="5 6">
    <name type="scientific">Mycena rosella</name>
    <name type="common">Pink bonnet</name>
    <name type="synonym">Agaricus rosellus</name>
    <dbReference type="NCBI Taxonomy" id="1033263"/>
    <lineage>
        <taxon>Eukaryota</taxon>
        <taxon>Fungi</taxon>
        <taxon>Dikarya</taxon>
        <taxon>Basidiomycota</taxon>
        <taxon>Agaricomycotina</taxon>
        <taxon>Agaricomycetes</taxon>
        <taxon>Agaricomycetidae</taxon>
        <taxon>Agaricales</taxon>
        <taxon>Marasmiineae</taxon>
        <taxon>Mycenaceae</taxon>
        <taxon>Mycena</taxon>
    </lineage>
</organism>
<dbReference type="PROSITE" id="PS00122">
    <property type="entry name" value="CARBOXYLESTERASE_B_1"/>
    <property type="match status" value="1"/>
</dbReference>
<protein>
    <recommendedName>
        <fullName evidence="3">Carboxylic ester hydrolase</fullName>
        <ecNumber evidence="3">3.1.1.-</ecNumber>
    </recommendedName>
</protein>
<dbReference type="InterPro" id="IPR029058">
    <property type="entry name" value="AB_hydrolase_fold"/>
</dbReference>
<dbReference type="InterPro" id="IPR019826">
    <property type="entry name" value="Carboxylesterase_B_AS"/>
</dbReference>
<dbReference type="InterPro" id="IPR002018">
    <property type="entry name" value="CarbesteraseB"/>
</dbReference>
<dbReference type="Proteomes" id="UP001221757">
    <property type="component" value="Unassembled WGS sequence"/>
</dbReference>
<dbReference type="SUPFAM" id="SSF53474">
    <property type="entry name" value="alpha/beta-Hydrolases"/>
    <property type="match status" value="1"/>
</dbReference>
<feature type="domain" description="Carboxylesterase type B" evidence="4">
    <location>
        <begin position="12"/>
        <end position="163"/>
    </location>
</feature>